<evidence type="ECO:0000313" key="1">
    <source>
        <dbReference type="EMBL" id="KAJ0170961.1"/>
    </source>
</evidence>
<gene>
    <name evidence="1" type="ORF">K1T71_013733</name>
</gene>
<keyword evidence="2" id="KW-1185">Reference proteome</keyword>
<dbReference type="EMBL" id="CM034412">
    <property type="protein sequence ID" value="KAJ0170961.1"/>
    <property type="molecule type" value="Genomic_DNA"/>
</dbReference>
<accession>A0ACC1CHK1</accession>
<evidence type="ECO:0000313" key="2">
    <source>
        <dbReference type="Proteomes" id="UP000824533"/>
    </source>
</evidence>
<name>A0ACC1CHK1_9NEOP</name>
<reference evidence="1 2" key="1">
    <citation type="journal article" date="2021" name="Front. Genet.">
        <title>Chromosome-Level Genome Assembly Reveals Significant Gene Expansion in the Toll and IMD Signaling Pathways of Dendrolimus kikuchii.</title>
        <authorList>
            <person name="Zhou J."/>
            <person name="Wu P."/>
            <person name="Xiong Z."/>
            <person name="Liu N."/>
            <person name="Zhao N."/>
            <person name="Ji M."/>
            <person name="Qiu Y."/>
            <person name="Yang B."/>
        </authorList>
    </citation>
    <scope>NUCLEOTIDE SEQUENCE [LARGE SCALE GENOMIC DNA]</scope>
    <source>
        <strain evidence="1">Ann1</strain>
    </source>
</reference>
<dbReference type="Proteomes" id="UP000824533">
    <property type="component" value="Linkage Group LG26"/>
</dbReference>
<proteinExistence type="predicted"/>
<organism evidence="1 2">
    <name type="scientific">Dendrolimus kikuchii</name>
    <dbReference type="NCBI Taxonomy" id="765133"/>
    <lineage>
        <taxon>Eukaryota</taxon>
        <taxon>Metazoa</taxon>
        <taxon>Ecdysozoa</taxon>
        <taxon>Arthropoda</taxon>
        <taxon>Hexapoda</taxon>
        <taxon>Insecta</taxon>
        <taxon>Pterygota</taxon>
        <taxon>Neoptera</taxon>
        <taxon>Endopterygota</taxon>
        <taxon>Lepidoptera</taxon>
        <taxon>Glossata</taxon>
        <taxon>Ditrysia</taxon>
        <taxon>Bombycoidea</taxon>
        <taxon>Lasiocampidae</taxon>
        <taxon>Dendrolimus</taxon>
    </lineage>
</organism>
<protein>
    <submittedName>
        <fullName evidence="1">Uncharacterized protein</fullName>
    </submittedName>
</protein>
<sequence length="324" mass="37758">MNYIHNISKSSLKSSSSSRKSLAASEEVSKLQSEIELLKDTVASLKVSLESKDAAIGMLAREKEKIFVELKTTQRTSRNLQQQLIDERDINAKEKDYFKQEIERLSKSYENKYDKNIDNKETDMLREEIRSKDEVICNICSKYLKMKCNKNHLQEKIDKLHKNTQKTYQNIIHLLEENRKALDGLLNKMIQTATCIPNSKRYLKLLKVTANLHYENIEMKIQLTHNANNYSNSYKNMEEPVAISSEENLDKILKCTKKDNISSKYLKKFKSLYSNSYAKATVYDFEERRFLNYSKSLLKTPISSSKSNIKMHSDPCIINMLTDF</sequence>
<comment type="caution">
    <text evidence="1">The sequence shown here is derived from an EMBL/GenBank/DDBJ whole genome shotgun (WGS) entry which is preliminary data.</text>
</comment>